<protein>
    <submittedName>
        <fullName evidence="2">DUF1292 domain-containing protein</fullName>
    </submittedName>
</protein>
<feature type="compositionally biased region" description="Acidic residues" evidence="1">
    <location>
        <begin position="11"/>
        <end position="21"/>
    </location>
</feature>
<dbReference type="AlphaFoldDB" id="A0A9D1YRB4"/>
<organism evidence="2 3">
    <name type="scientific">Candidatus Eisenbergiella pullistercoris</name>
    <dbReference type="NCBI Taxonomy" id="2838555"/>
    <lineage>
        <taxon>Bacteria</taxon>
        <taxon>Bacillati</taxon>
        <taxon>Bacillota</taxon>
        <taxon>Clostridia</taxon>
        <taxon>Lachnospirales</taxon>
        <taxon>Lachnospiraceae</taxon>
        <taxon>Eisenbergiella</taxon>
    </lineage>
</organism>
<proteinExistence type="predicted"/>
<name>A0A9D1YRB4_9FIRM</name>
<accession>A0A9D1YRB4</accession>
<evidence type="ECO:0000256" key="1">
    <source>
        <dbReference type="SAM" id="MobiDB-lite"/>
    </source>
</evidence>
<evidence type="ECO:0000313" key="3">
    <source>
        <dbReference type="Proteomes" id="UP000824007"/>
    </source>
</evidence>
<feature type="region of interest" description="Disordered" evidence="1">
    <location>
        <begin position="1"/>
        <end position="21"/>
    </location>
</feature>
<dbReference type="EMBL" id="DXDD01000156">
    <property type="protein sequence ID" value="HIY61499.1"/>
    <property type="molecule type" value="Genomic_DNA"/>
</dbReference>
<reference evidence="2" key="1">
    <citation type="journal article" date="2021" name="PeerJ">
        <title>Extensive microbial diversity within the chicken gut microbiome revealed by metagenomics and culture.</title>
        <authorList>
            <person name="Gilroy R."/>
            <person name="Ravi A."/>
            <person name="Getino M."/>
            <person name="Pursley I."/>
            <person name="Horton D.L."/>
            <person name="Alikhan N.F."/>
            <person name="Baker D."/>
            <person name="Gharbi K."/>
            <person name="Hall N."/>
            <person name="Watson M."/>
            <person name="Adriaenssens E.M."/>
            <person name="Foster-Nyarko E."/>
            <person name="Jarju S."/>
            <person name="Secka A."/>
            <person name="Antonio M."/>
            <person name="Oren A."/>
            <person name="Chaudhuri R.R."/>
            <person name="La Ragione R."/>
            <person name="Hildebrand F."/>
            <person name="Pallen M.J."/>
        </authorList>
    </citation>
    <scope>NUCLEOTIDE SEQUENCE</scope>
    <source>
        <strain evidence="2">ChiSxjej3B15-24422</strain>
    </source>
</reference>
<dbReference type="InterPro" id="IPR009711">
    <property type="entry name" value="UPF0473"/>
</dbReference>
<feature type="compositionally biased region" description="Basic and acidic residues" evidence="1">
    <location>
        <begin position="1"/>
        <end position="10"/>
    </location>
</feature>
<dbReference type="Proteomes" id="UP000824007">
    <property type="component" value="Unassembled WGS sequence"/>
</dbReference>
<dbReference type="Pfam" id="PF06949">
    <property type="entry name" value="DUF1292"/>
    <property type="match status" value="1"/>
</dbReference>
<reference evidence="2" key="2">
    <citation type="submission" date="2021-04" db="EMBL/GenBank/DDBJ databases">
        <authorList>
            <person name="Gilroy R."/>
        </authorList>
    </citation>
    <scope>NUCLEOTIDE SEQUENCE</scope>
    <source>
        <strain evidence="2">ChiSxjej3B15-24422</strain>
    </source>
</reference>
<comment type="caution">
    <text evidence="2">The sequence shown here is derived from an EMBL/GenBank/DDBJ whole genome shotgun (WGS) entry which is preliminary data.</text>
</comment>
<gene>
    <name evidence="2" type="ORF">H9831_12610</name>
</gene>
<evidence type="ECO:0000313" key="2">
    <source>
        <dbReference type="EMBL" id="HIY61499.1"/>
    </source>
</evidence>
<sequence length="112" mass="12816">MSSDYRKPSGEPEEEMSVELELEDGTTVNCAVITILEVEGKNYIVLLPLDESGQNEDGEVWFYGYSENEADPNEEPELRYIEDDAEYEIVAEAFDEYLDNCEFDELVGPEEE</sequence>